<keyword evidence="2" id="KW-1185">Reference proteome</keyword>
<organism evidence="1 2">
    <name type="scientific">Mya arenaria</name>
    <name type="common">Soft-shell clam</name>
    <dbReference type="NCBI Taxonomy" id="6604"/>
    <lineage>
        <taxon>Eukaryota</taxon>
        <taxon>Metazoa</taxon>
        <taxon>Spiralia</taxon>
        <taxon>Lophotrochozoa</taxon>
        <taxon>Mollusca</taxon>
        <taxon>Bivalvia</taxon>
        <taxon>Autobranchia</taxon>
        <taxon>Heteroconchia</taxon>
        <taxon>Euheterodonta</taxon>
        <taxon>Imparidentia</taxon>
        <taxon>Neoheterodontei</taxon>
        <taxon>Myida</taxon>
        <taxon>Myoidea</taxon>
        <taxon>Myidae</taxon>
        <taxon>Mya</taxon>
    </lineage>
</organism>
<evidence type="ECO:0000313" key="1">
    <source>
        <dbReference type="EMBL" id="WAR22805.1"/>
    </source>
</evidence>
<evidence type="ECO:0000313" key="2">
    <source>
        <dbReference type="Proteomes" id="UP001164746"/>
    </source>
</evidence>
<protein>
    <submittedName>
        <fullName evidence="1">Uncharacterized protein</fullName>
    </submittedName>
</protein>
<name>A0ABY7FKS8_MYAAR</name>
<accession>A0ABY7FKS8</accession>
<reference evidence="1" key="1">
    <citation type="submission" date="2022-11" db="EMBL/GenBank/DDBJ databases">
        <title>Centuries of genome instability and evolution in soft-shell clam transmissible cancer (bioRxiv).</title>
        <authorList>
            <person name="Hart S.F.M."/>
            <person name="Yonemitsu M.A."/>
            <person name="Giersch R.M."/>
            <person name="Beal B.F."/>
            <person name="Arriagada G."/>
            <person name="Davis B.W."/>
            <person name="Ostrander E.A."/>
            <person name="Goff S.P."/>
            <person name="Metzger M.J."/>
        </authorList>
    </citation>
    <scope>NUCLEOTIDE SEQUENCE</scope>
    <source>
        <strain evidence="1">MELC-2E11</strain>
        <tissue evidence="1">Siphon/mantle</tissue>
    </source>
</reference>
<gene>
    <name evidence="1" type="ORF">MAR_036474</name>
</gene>
<sequence length="59" mass="6798">MSSLNIQDESESEDVTQEYEDYKLGSDILDNLDVISDTETEEYKRILKETGYTALCENN</sequence>
<dbReference type="EMBL" id="CP111024">
    <property type="protein sequence ID" value="WAR22805.1"/>
    <property type="molecule type" value="Genomic_DNA"/>
</dbReference>
<proteinExistence type="predicted"/>
<dbReference type="Proteomes" id="UP001164746">
    <property type="component" value="Chromosome 13"/>
</dbReference>